<evidence type="ECO:0000313" key="4">
    <source>
        <dbReference type="Proteomes" id="UP000233766"/>
    </source>
</evidence>
<dbReference type="PANTHER" id="PTHR42930">
    <property type="entry name" value="PHOSPHATE-SPECIFIC TRANSPORT SYSTEM ACCESSORY PROTEIN PHOU"/>
    <property type="match status" value="1"/>
</dbReference>
<dbReference type="GO" id="GO:0030643">
    <property type="term" value="P:intracellular phosphate ion homeostasis"/>
    <property type="evidence" value="ECO:0007669"/>
    <property type="project" value="InterPro"/>
</dbReference>
<dbReference type="AlphaFoldDB" id="A0A2N3V7B3"/>
<reference evidence="3 4" key="1">
    <citation type="submission" date="2017-12" db="EMBL/GenBank/DDBJ databases">
        <title>Sequencing the genomes of 1000 Actinobacteria strains.</title>
        <authorList>
            <person name="Klenk H.-P."/>
        </authorList>
    </citation>
    <scope>NUCLEOTIDE SEQUENCE [LARGE SCALE GENOMIC DNA]</scope>
    <source>
        <strain evidence="3 4">DSM 44489</strain>
    </source>
</reference>
<organism evidence="3 4">
    <name type="scientific">Nocardia fluminea</name>
    <dbReference type="NCBI Taxonomy" id="134984"/>
    <lineage>
        <taxon>Bacteria</taxon>
        <taxon>Bacillati</taxon>
        <taxon>Actinomycetota</taxon>
        <taxon>Actinomycetes</taxon>
        <taxon>Mycobacteriales</taxon>
        <taxon>Nocardiaceae</taxon>
        <taxon>Nocardia</taxon>
    </lineage>
</organism>
<dbReference type="GO" id="GO:0045936">
    <property type="term" value="P:negative regulation of phosphate metabolic process"/>
    <property type="evidence" value="ECO:0007669"/>
    <property type="project" value="InterPro"/>
</dbReference>
<proteinExistence type="predicted"/>
<accession>A0A2N3V7B3</accession>
<evidence type="ECO:0000313" key="3">
    <source>
        <dbReference type="EMBL" id="PKV77504.1"/>
    </source>
</evidence>
<dbReference type="GO" id="GO:0006817">
    <property type="term" value="P:phosphate ion transport"/>
    <property type="evidence" value="ECO:0007669"/>
    <property type="project" value="UniProtKB-KW"/>
</dbReference>
<dbReference type="EMBL" id="PJMW01000002">
    <property type="protein sequence ID" value="PKV77504.1"/>
    <property type="molecule type" value="Genomic_DNA"/>
</dbReference>
<sequence>MDSLATPRWGTIQRVRTQFTLELVALANDLTLMSRVAHDATERVTQALAGADLAATYEVFALDEQLQLMFAACESRTMALLALQAPVARDLRHVVTAIQVAGELSRIGRRTETAGQYVYRAHPSAVAPAPVIAELVSMGTLAAGCVARVSASVASGRFAAEDGADIEAMETLCKQLRTALTEADVSTEAAIDMALLGSQFQRCVDHAARIARLIRFLDTGIPPESGSLPD</sequence>
<feature type="domain" description="PhoU" evidence="2">
    <location>
        <begin position="31"/>
        <end position="112"/>
    </location>
</feature>
<dbReference type="Gene3D" id="1.20.58.220">
    <property type="entry name" value="Phosphate transport system protein phou homolog 2, domain 2"/>
    <property type="match status" value="1"/>
</dbReference>
<dbReference type="SUPFAM" id="SSF109755">
    <property type="entry name" value="PhoU-like"/>
    <property type="match status" value="1"/>
</dbReference>
<keyword evidence="1" id="KW-0813">Transport</keyword>
<dbReference type="PANTHER" id="PTHR42930:SF3">
    <property type="entry name" value="PHOSPHATE-SPECIFIC TRANSPORT SYSTEM ACCESSORY PROTEIN PHOU"/>
    <property type="match status" value="1"/>
</dbReference>
<protein>
    <submittedName>
        <fullName evidence="3">PhoU-like phosphate uptake regulator</fullName>
    </submittedName>
</protein>
<dbReference type="InterPro" id="IPR026022">
    <property type="entry name" value="PhoU_dom"/>
</dbReference>
<gene>
    <name evidence="3" type="ORF">ATK86_1849</name>
</gene>
<dbReference type="InterPro" id="IPR038078">
    <property type="entry name" value="PhoU-like_sf"/>
</dbReference>
<evidence type="ECO:0000259" key="2">
    <source>
        <dbReference type="Pfam" id="PF01895"/>
    </source>
</evidence>
<keyword evidence="1" id="KW-0592">Phosphate transport</keyword>
<dbReference type="Proteomes" id="UP000233766">
    <property type="component" value="Unassembled WGS sequence"/>
</dbReference>
<dbReference type="Pfam" id="PF01895">
    <property type="entry name" value="PhoU"/>
    <property type="match status" value="1"/>
</dbReference>
<keyword evidence="4" id="KW-1185">Reference proteome</keyword>
<dbReference type="InterPro" id="IPR028366">
    <property type="entry name" value="PhoU"/>
</dbReference>
<name>A0A2N3V7B3_9NOCA</name>
<evidence type="ECO:0000256" key="1">
    <source>
        <dbReference type="ARBA" id="ARBA00022592"/>
    </source>
</evidence>
<comment type="caution">
    <text evidence="3">The sequence shown here is derived from an EMBL/GenBank/DDBJ whole genome shotgun (WGS) entry which is preliminary data.</text>
</comment>